<protein>
    <submittedName>
        <fullName evidence="1">Uncharacterized protein</fullName>
    </submittedName>
</protein>
<organism evidence="1 2">
    <name type="scientific">Smallanthus sonchifolius</name>
    <dbReference type="NCBI Taxonomy" id="185202"/>
    <lineage>
        <taxon>Eukaryota</taxon>
        <taxon>Viridiplantae</taxon>
        <taxon>Streptophyta</taxon>
        <taxon>Embryophyta</taxon>
        <taxon>Tracheophyta</taxon>
        <taxon>Spermatophyta</taxon>
        <taxon>Magnoliopsida</taxon>
        <taxon>eudicotyledons</taxon>
        <taxon>Gunneridae</taxon>
        <taxon>Pentapetalae</taxon>
        <taxon>asterids</taxon>
        <taxon>campanulids</taxon>
        <taxon>Asterales</taxon>
        <taxon>Asteraceae</taxon>
        <taxon>Asteroideae</taxon>
        <taxon>Heliantheae alliance</taxon>
        <taxon>Millerieae</taxon>
        <taxon>Smallanthus</taxon>
    </lineage>
</organism>
<gene>
    <name evidence="1" type="ORF">L1987_03391</name>
</gene>
<comment type="caution">
    <text evidence="1">The sequence shown here is derived from an EMBL/GenBank/DDBJ whole genome shotgun (WGS) entry which is preliminary data.</text>
</comment>
<proteinExistence type="predicted"/>
<sequence>MTSIQNNQEKMQKNCEVPASGLQNNGYRQCNGNPIEAKNDSNFLELDHNELLESSIEPNKKQPTLVHGLCFLLRLKRHMCAS</sequence>
<reference evidence="1 2" key="2">
    <citation type="journal article" date="2022" name="Mol. Ecol. Resour.">
        <title>The genomes of chicory, endive, great burdock and yacon provide insights into Asteraceae paleo-polyploidization history and plant inulin production.</title>
        <authorList>
            <person name="Fan W."/>
            <person name="Wang S."/>
            <person name="Wang H."/>
            <person name="Wang A."/>
            <person name="Jiang F."/>
            <person name="Liu H."/>
            <person name="Zhao H."/>
            <person name="Xu D."/>
            <person name="Zhang Y."/>
        </authorList>
    </citation>
    <scope>NUCLEOTIDE SEQUENCE [LARGE SCALE GENOMIC DNA]</scope>
    <source>
        <strain evidence="2">cv. Yunnan</strain>
        <tissue evidence="1">Leaves</tissue>
    </source>
</reference>
<evidence type="ECO:0000313" key="1">
    <source>
        <dbReference type="EMBL" id="KAI3829272.1"/>
    </source>
</evidence>
<dbReference type="EMBL" id="CM042018">
    <property type="protein sequence ID" value="KAI3829272.1"/>
    <property type="molecule type" value="Genomic_DNA"/>
</dbReference>
<name>A0ACB9KAJ3_9ASTR</name>
<reference evidence="2" key="1">
    <citation type="journal article" date="2022" name="Mol. Ecol. Resour.">
        <title>The genomes of chicory, endive, great burdock and yacon provide insights into Asteraceae palaeo-polyploidization history and plant inulin production.</title>
        <authorList>
            <person name="Fan W."/>
            <person name="Wang S."/>
            <person name="Wang H."/>
            <person name="Wang A."/>
            <person name="Jiang F."/>
            <person name="Liu H."/>
            <person name="Zhao H."/>
            <person name="Xu D."/>
            <person name="Zhang Y."/>
        </authorList>
    </citation>
    <scope>NUCLEOTIDE SEQUENCE [LARGE SCALE GENOMIC DNA]</scope>
    <source>
        <strain evidence="2">cv. Yunnan</strain>
    </source>
</reference>
<accession>A0ACB9KAJ3</accession>
<dbReference type="Proteomes" id="UP001056120">
    <property type="component" value="Linkage Group LG01"/>
</dbReference>
<evidence type="ECO:0000313" key="2">
    <source>
        <dbReference type="Proteomes" id="UP001056120"/>
    </source>
</evidence>
<keyword evidence="2" id="KW-1185">Reference proteome</keyword>